<dbReference type="AlphaFoldDB" id="A0A0E3CEA0"/>
<evidence type="ECO:0000313" key="2">
    <source>
        <dbReference type="EMBL" id="KGH08117.1"/>
    </source>
</evidence>
<sequence>MVNDAGVLHVSGTLFLNQVSVNPHTIAILARSLRVWARLASAFDIDLAARALQGVWLTEGEKRSLRYLVFRPIEEIESMSDRDVRHISSPTRQVEQKSKASAVARNTALKQLVGIAKYLTWFHTRIIAPRLPPGSSLSACLQTQVDACSRDLKAAVTSTQTSNPFRIRSVPTERFLQIYSAVFLSYQKIFKTASGRPSVTASRDRAIVLLAGEGVRPGAIGNLARGDFRWEGKNSPGYITFKDNTSRRGKKIGPNTPVQKGAASHQAYNSLVTIQVWPTTAQAIQDYIDGDRSTATTRGLKNRSQGFLFLAEHGGPIGDRGTITRVFRQARRGLTEAGLLHKDPKDPYLEGDAYDFHAYLLRHSSASLFFSTKSMTMKSEVVMDLMKMRFGWSSNSAMPTLYARRAMSDAASLTIEDFMDALLVEARSVP</sequence>
<dbReference type="Proteomes" id="UP000029549">
    <property type="component" value="Unassembled WGS sequence"/>
</dbReference>
<reference evidence="2 3" key="1">
    <citation type="submission" date="2013-09" db="EMBL/GenBank/DDBJ databases">
        <title>High correlation between genotypes and phenotypes of environmental bacteria Comamonas testosteroni strains.</title>
        <authorList>
            <person name="Liu L."/>
            <person name="Zhu W."/>
            <person name="Xia X."/>
            <person name="Xu B."/>
            <person name="Luo M."/>
            <person name="Wang G."/>
        </authorList>
    </citation>
    <scope>NUCLEOTIDE SEQUENCE [LARGE SCALE GENOMIC DNA]</scope>
    <source>
        <strain evidence="2 3">DF2</strain>
    </source>
</reference>
<gene>
    <name evidence="2" type="ORF">P608_19025</name>
</gene>
<dbReference type="InterPro" id="IPR013762">
    <property type="entry name" value="Integrase-like_cat_sf"/>
</dbReference>
<dbReference type="EMBL" id="AWTP01000128">
    <property type="protein sequence ID" value="KGH08117.1"/>
    <property type="molecule type" value="Genomic_DNA"/>
</dbReference>
<organism evidence="2 3">
    <name type="scientific">Comamonas thiooxydans</name>
    <dbReference type="NCBI Taxonomy" id="363952"/>
    <lineage>
        <taxon>Bacteria</taxon>
        <taxon>Pseudomonadati</taxon>
        <taxon>Pseudomonadota</taxon>
        <taxon>Betaproteobacteria</taxon>
        <taxon>Burkholderiales</taxon>
        <taxon>Comamonadaceae</taxon>
        <taxon>Comamonas</taxon>
    </lineage>
</organism>
<evidence type="ECO:0008006" key="4">
    <source>
        <dbReference type="Google" id="ProtNLM"/>
    </source>
</evidence>
<protein>
    <recommendedName>
        <fullName evidence="4">Site-specific integrase</fullName>
    </recommendedName>
</protein>
<dbReference type="InterPro" id="IPR011010">
    <property type="entry name" value="DNA_brk_join_enz"/>
</dbReference>
<dbReference type="GO" id="GO:0015074">
    <property type="term" value="P:DNA integration"/>
    <property type="evidence" value="ECO:0007669"/>
    <property type="project" value="InterPro"/>
</dbReference>
<dbReference type="GO" id="GO:0006310">
    <property type="term" value="P:DNA recombination"/>
    <property type="evidence" value="ECO:0007669"/>
    <property type="project" value="UniProtKB-KW"/>
</dbReference>
<keyword evidence="1" id="KW-0233">DNA recombination</keyword>
<evidence type="ECO:0000313" key="3">
    <source>
        <dbReference type="Proteomes" id="UP000029549"/>
    </source>
</evidence>
<name>A0A0E3CEA0_9BURK</name>
<evidence type="ECO:0000256" key="1">
    <source>
        <dbReference type="ARBA" id="ARBA00023172"/>
    </source>
</evidence>
<comment type="caution">
    <text evidence="2">The sequence shown here is derived from an EMBL/GenBank/DDBJ whole genome shotgun (WGS) entry which is preliminary data.</text>
</comment>
<accession>A0A0E3CEA0</accession>
<dbReference type="Gene3D" id="1.10.443.10">
    <property type="entry name" value="Intergrase catalytic core"/>
    <property type="match status" value="1"/>
</dbReference>
<keyword evidence="3" id="KW-1185">Reference proteome</keyword>
<proteinExistence type="predicted"/>
<dbReference type="SUPFAM" id="SSF56349">
    <property type="entry name" value="DNA breaking-rejoining enzymes"/>
    <property type="match status" value="1"/>
</dbReference>
<dbReference type="GO" id="GO:0003677">
    <property type="term" value="F:DNA binding"/>
    <property type="evidence" value="ECO:0007669"/>
    <property type="project" value="InterPro"/>
</dbReference>